<protein>
    <recommendedName>
        <fullName evidence="5">VCBS repeat-containing protein</fullName>
    </recommendedName>
</protein>
<dbReference type="InterPro" id="IPR013517">
    <property type="entry name" value="FG-GAP"/>
</dbReference>
<evidence type="ECO:0000313" key="3">
    <source>
        <dbReference type="EMBL" id="PAP78173.1"/>
    </source>
</evidence>
<keyword evidence="1 2" id="KW-0732">Signal</keyword>
<evidence type="ECO:0008006" key="5">
    <source>
        <dbReference type="Google" id="ProtNLM"/>
    </source>
</evidence>
<dbReference type="InterPro" id="IPR028994">
    <property type="entry name" value="Integrin_alpha_N"/>
</dbReference>
<dbReference type="SUPFAM" id="SSF69318">
    <property type="entry name" value="Integrin alpha N-terminal domain"/>
    <property type="match status" value="1"/>
</dbReference>
<evidence type="ECO:0000256" key="2">
    <source>
        <dbReference type="SAM" id="SignalP"/>
    </source>
</evidence>
<name>A0A271J403_9BACT</name>
<proteinExistence type="predicted"/>
<sequence length="245" mass="25163">MLGSRAALPLLALVSLVAPTTASAQSFTVDDASSAAVADVADGAVAWLDLDGDGDPDLAVTGLDASGARRGEVYRNDGGTLVLDAPNSAVVPDVSDGDLAVADYDMDGDPDLVLTGIDGAGARYGEAYRNDGGLLVRDAESSDNIDNVSGGGLSWGDLDADGDLDLALGGRTSDAPGSAVGYVYKNYRGRLGGPQYRTDLQNWRLYEGDLEWADYDGDGDPDLAIAGLGYSGNRPGRFRVLGAVV</sequence>
<reference evidence="3 4" key="1">
    <citation type="submission" date="2016-11" db="EMBL/GenBank/DDBJ databases">
        <title>Study of marine rhodopsin-containing bacteria.</title>
        <authorList>
            <person name="Yoshizawa S."/>
            <person name="Kumagai Y."/>
            <person name="Kogure K."/>
        </authorList>
    </citation>
    <scope>NUCLEOTIDE SEQUENCE [LARGE SCALE GENOMIC DNA]</scope>
    <source>
        <strain evidence="3 4">SAORIC-28</strain>
    </source>
</reference>
<organism evidence="3 4">
    <name type="scientific">Rubrivirga marina</name>
    <dbReference type="NCBI Taxonomy" id="1196024"/>
    <lineage>
        <taxon>Bacteria</taxon>
        <taxon>Pseudomonadati</taxon>
        <taxon>Rhodothermota</taxon>
        <taxon>Rhodothermia</taxon>
        <taxon>Rhodothermales</taxon>
        <taxon>Rubricoccaceae</taxon>
        <taxon>Rubrivirga</taxon>
    </lineage>
</organism>
<dbReference type="EMBL" id="MQWD01000001">
    <property type="protein sequence ID" value="PAP78173.1"/>
    <property type="molecule type" value="Genomic_DNA"/>
</dbReference>
<comment type="caution">
    <text evidence="3">The sequence shown here is derived from an EMBL/GenBank/DDBJ whole genome shotgun (WGS) entry which is preliminary data.</text>
</comment>
<gene>
    <name evidence="3" type="ORF">BSZ37_17910</name>
</gene>
<evidence type="ECO:0000256" key="1">
    <source>
        <dbReference type="ARBA" id="ARBA00022729"/>
    </source>
</evidence>
<feature type="chain" id="PRO_5013284060" description="VCBS repeat-containing protein" evidence="2">
    <location>
        <begin position="25"/>
        <end position="245"/>
    </location>
</feature>
<dbReference type="Pfam" id="PF13517">
    <property type="entry name" value="FG-GAP_3"/>
    <property type="match status" value="1"/>
</dbReference>
<evidence type="ECO:0000313" key="4">
    <source>
        <dbReference type="Proteomes" id="UP000216339"/>
    </source>
</evidence>
<keyword evidence="4" id="KW-1185">Reference proteome</keyword>
<dbReference type="Proteomes" id="UP000216339">
    <property type="component" value="Unassembled WGS sequence"/>
</dbReference>
<dbReference type="AlphaFoldDB" id="A0A271J403"/>
<feature type="signal peptide" evidence="2">
    <location>
        <begin position="1"/>
        <end position="24"/>
    </location>
</feature>
<accession>A0A271J403</accession>
<dbReference type="Gene3D" id="2.130.10.130">
    <property type="entry name" value="Integrin alpha, N-terminal"/>
    <property type="match status" value="1"/>
</dbReference>